<reference evidence="9 10" key="1">
    <citation type="submission" date="2012-05" db="EMBL/GenBank/DDBJ databases">
        <authorList>
            <person name="Weinstock G."/>
            <person name="Sodergren E."/>
            <person name="Lobos E.A."/>
            <person name="Fulton L."/>
            <person name="Fulton R."/>
            <person name="Courtney L."/>
            <person name="Fronick C."/>
            <person name="O'Laughlin M."/>
            <person name="Godfrey J."/>
            <person name="Wilson R.M."/>
            <person name="Miner T."/>
            <person name="Farmer C."/>
            <person name="Delehaunty K."/>
            <person name="Cordes M."/>
            <person name="Minx P."/>
            <person name="Tomlinson C."/>
            <person name="Chen J."/>
            <person name="Wollam A."/>
            <person name="Pepin K.H."/>
            <person name="Bhonagiri V."/>
            <person name="Zhang X."/>
            <person name="Suruliraj S."/>
            <person name="Warren W."/>
            <person name="Mitreva M."/>
            <person name="Mardis E.R."/>
            <person name="Wilson R.K."/>
        </authorList>
    </citation>
    <scope>NUCLEOTIDE SEQUENCE [LARGE SCALE GENOMIC DNA]</scope>
    <source>
        <strain evidence="9 10">F0055</strain>
    </source>
</reference>
<dbReference type="Gene3D" id="2.115.10.20">
    <property type="entry name" value="Glycosyl hydrolase domain, family 43"/>
    <property type="match status" value="1"/>
</dbReference>
<dbReference type="InterPro" id="IPR018053">
    <property type="entry name" value="Glyco_hydro_32_AS"/>
</dbReference>
<gene>
    <name evidence="9" type="ORF">HMPREF9151_02400</name>
</gene>
<dbReference type="Gene3D" id="2.60.120.560">
    <property type="entry name" value="Exo-inulinase, domain 1"/>
    <property type="match status" value="1"/>
</dbReference>
<dbReference type="HOGENOM" id="CLU_001528_3_1_10"/>
<evidence type="ECO:0000256" key="2">
    <source>
        <dbReference type="ARBA" id="ARBA00022801"/>
    </source>
</evidence>
<feature type="chain" id="PRO_5003953969" evidence="5">
    <location>
        <begin position="23"/>
        <end position="596"/>
    </location>
</feature>
<accession>L1N0G9</accession>
<name>L1N0G9_9BACT</name>
<evidence type="ECO:0000256" key="1">
    <source>
        <dbReference type="ARBA" id="ARBA00009902"/>
    </source>
</evidence>
<dbReference type="Pfam" id="PF16352">
    <property type="entry name" value="DUF4980"/>
    <property type="match status" value="1"/>
</dbReference>
<evidence type="ECO:0000313" key="9">
    <source>
        <dbReference type="EMBL" id="EKX96716.1"/>
    </source>
</evidence>
<feature type="domain" description="Glycosyl hydrolase family 32 C-terminal" evidence="7">
    <location>
        <begin position="471"/>
        <end position="587"/>
    </location>
</feature>
<dbReference type="InterPro" id="IPR001362">
    <property type="entry name" value="Glyco_hydro_32"/>
</dbReference>
<feature type="domain" description="DUF4980" evidence="8">
    <location>
        <begin position="35"/>
        <end position="143"/>
    </location>
</feature>
<evidence type="ECO:0000256" key="3">
    <source>
        <dbReference type="ARBA" id="ARBA00023295"/>
    </source>
</evidence>
<dbReference type="GO" id="GO:0004575">
    <property type="term" value="F:sucrose alpha-glucosidase activity"/>
    <property type="evidence" value="ECO:0007669"/>
    <property type="project" value="TreeGrafter"/>
</dbReference>
<dbReference type="SUPFAM" id="SSF49899">
    <property type="entry name" value="Concanavalin A-like lectins/glucanases"/>
    <property type="match status" value="1"/>
</dbReference>
<dbReference type="SUPFAM" id="SSF75005">
    <property type="entry name" value="Arabinanase/levansucrase/invertase"/>
    <property type="match status" value="1"/>
</dbReference>
<sequence>MNKKLLLSCAMGISVATGTGWADNVPALEPPLQLSDTHIMQKIRTAARYLLLPVQENEENARVNVVVDNHVKQTFNIRLAGDKVDYYVPLDLSTINNGAALLDIVFNANRRTHGNVRDFTCWKHLKYSETFDTANREKWRPLYHHTPPYGWMNDPNGMFYKDGVYHLYFQFNPYGSQWENMTWGHSTSKDLLHWTFEGEALVPDALGTIFSGSCVVDMDNTAGFGKGAIVAFYTSAGTSQTQSMAYSIDNGRTFKKYSGNPIITANIPDFRDPHVFWHTETGRWVMILAAGQEMQIYTSADLKAWTYESSFGKGYGCHDGVWECPDLMQLSVRGTNRKKWVLICNINPGGPFGGNATQYFTGQFDGHRFTCEDSGETVKWMDCGKDHYAAVTFDNAPDSRRILMTWMSNWQYANQVPTLQYRSANTIPCDLDLYEHEGKTYVGRRPSKELIALRGEPVLKTASTISKQFDAGKGAYEAVLDLRAVKSGRTYLTLENSKGENVKMAYDADIKLFSVDRTQSGETDFSDQFKAVTVVPVHRSLSEVRIFVDKSSVEVVDGEGRLSLTNLVFPNEPYNKVSLRTAKGSKAYITIYELKP</sequence>
<keyword evidence="10" id="KW-1185">Reference proteome</keyword>
<dbReference type="PANTHER" id="PTHR42800">
    <property type="entry name" value="EXOINULINASE INUD (AFU_ORTHOLOGUE AFUA_5G00480)"/>
    <property type="match status" value="1"/>
</dbReference>
<feature type="signal peptide" evidence="5">
    <location>
        <begin position="1"/>
        <end position="22"/>
    </location>
</feature>
<dbReference type="STRING" id="1127699.HMPREF9151_02400"/>
<dbReference type="PATRIC" id="fig|1127699.3.peg.2201"/>
<keyword evidence="3 4" id="KW-0326">Glycosidase</keyword>
<evidence type="ECO:0000259" key="8">
    <source>
        <dbReference type="Pfam" id="PF16352"/>
    </source>
</evidence>
<organism evidence="9 10">
    <name type="scientific">Hoylesella saccharolytica F0055</name>
    <dbReference type="NCBI Taxonomy" id="1127699"/>
    <lineage>
        <taxon>Bacteria</taxon>
        <taxon>Pseudomonadati</taxon>
        <taxon>Bacteroidota</taxon>
        <taxon>Bacteroidia</taxon>
        <taxon>Bacteroidales</taxon>
        <taxon>Prevotellaceae</taxon>
        <taxon>Hoylesella</taxon>
    </lineage>
</organism>
<dbReference type="Pfam" id="PF08244">
    <property type="entry name" value="Glyco_hydro_32C"/>
    <property type="match status" value="1"/>
</dbReference>
<protein>
    <submittedName>
        <fullName evidence="9">Fructan beta-fructosidase domain protein</fullName>
    </submittedName>
</protein>
<evidence type="ECO:0000259" key="6">
    <source>
        <dbReference type="Pfam" id="PF00251"/>
    </source>
</evidence>
<evidence type="ECO:0000256" key="5">
    <source>
        <dbReference type="SAM" id="SignalP"/>
    </source>
</evidence>
<dbReference type="SMART" id="SM00640">
    <property type="entry name" value="Glyco_32"/>
    <property type="match status" value="1"/>
</dbReference>
<feature type="domain" description="Glycosyl hydrolase family 32 N-terminal" evidence="6">
    <location>
        <begin position="144"/>
        <end position="438"/>
    </location>
</feature>
<dbReference type="InterPro" id="IPR032313">
    <property type="entry name" value="DUF4980"/>
</dbReference>
<dbReference type="EMBL" id="AMEP01000153">
    <property type="protein sequence ID" value="EKX96716.1"/>
    <property type="molecule type" value="Genomic_DNA"/>
</dbReference>
<dbReference type="InterPro" id="IPR013320">
    <property type="entry name" value="ConA-like_dom_sf"/>
</dbReference>
<keyword evidence="2 4" id="KW-0378">Hydrolase</keyword>
<comment type="similarity">
    <text evidence="1 4">Belongs to the glycosyl hydrolase 32 family.</text>
</comment>
<dbReference type="Proteomes" id="UP000010433">
    <property type="component" value="Unassembled WGS sequence"/>
</dbReference>
<dbReference type="GO" id="GO:0005737">
    <property type="term" value="C:cytoplasm"/>
    <property type="evidence" value="ECO:0007669"/>
    <property type="project" value="TreeGrafter"/>
</dbReference>
<dbReference type="CDD" id="cd18622">
    <property type="entry name" value="GH32_Inu-like"/>
    <property type="match status" value="1"/>
</dbReference>
<comment type="caution">
    <text evidence="9">The sequence shown here is derived from an EMBL/GenBank/DDBJ whole genome shotgun (WGS) entry which is preliminary data.</text>
</comment>
<evidence type="ECO:0000256" key="4">
    <source>
        <dbReference type="RuleBase" id="RU362110"/>
    </source>
</evidence>
<dbReference type="RefSeq" id="WP_009161260.1">
    <property type="nucleotide sequence ID" value="NZ_KB290963.1"/>
</dbReference>
<dbReference type="InterPro" id="IPR013148">
    <property type="entry name" value="Glyco_hydro_32_N"/>
</dbReference>
<evidence type="ECO:0000313" key="10">
    <source>
        <dbReference type="Proteomes" id="UP000010433"/>
    </source>
</evidence>
<evidence type="ECO:0000259" key="7">
    <source>
        <dbReference type="Pfam" id="PF08244"/>
    </source>
</evidence>
<dbReference type="InterPro" id="IPR013189">
    <property type="entry name" value="Glyco_hydro_32_C"/>
</dbReference>
<dbReference type="Pfam" id="PF00251">
    <property type="entry name" value="Glyco_hydro_32N"/>
    <property type="match status" value="1"/>
</dbReference>
<proteinExistence type="inferred from homology"/>
<dbReference type="PROSITE" id="PS00609">
    <property type="entry name" value="GLYCOSYL_HYDROL_F32"/>
    <property type="match status" value="1"/>
</dbReference>
<dbReference type="PANTHER" id="PTHR42800:SF1">
    <property type="entry name" value="EXOINULINASE INUD (AFU_ORTHOLOGUE AFUA_5G00480)"/>
    <property type="match status" value="1"/>
</dbReference>
<dbReference type="InterPro" id="IPR023296">
    <property type="entry name" value="Glyco_hydro_beta-prop_sf"/>
</dbReference>
<dbReference type="GO" id="GO:0005987">
    <property type="term" value="P:sucrose catabolic process"/>
    <property type="evidence" value="ECO:0007669"/>
    <property type="project" value="TreeGrafter"/>
</dbReference>
<keyword evidence="5" id="KW-0732">Signal</keyword>
<dbReference type="AlphaFoldDB" id="L1N0G9"/>